<evidence type="ECO:0000256" key="1">
    <source>
        <dbReference type="SAM" id="MobiDB-lite"/>
    </source>
</evidence>
<organism evidence="2 3">
    <name type="scientific">Streptomyces nymphaeiformis</name>
    <dbReference type="NCBI Taxonomy" id="2663842"/>
    <lineage>
        <taxon>Bacteria</taxon>
        <taxon>Bacillati</taxon>
        <taxon>Actinomycetota</taxon>
        <taxon>Actinomycetes</taxon>
        <taxon>Kitasatosporales</taxon>
        <taxon>Streptomycetaceae</taxon>
        <taxon>Streptomyces</taxon>
    </lineage>
</organism>
<feature type="compositionally biased region" description="Basic residues" evidence="1">
    <location>
        <begin position="31"/>
        <end position="46"/>
    </location>
</feature>
<feature type="region of interest" description="Disordered" evidence="1">
    <location>
        <begin position="220"/>
        <end position="266"/>
    </location>
</feature>
<feature type="compositionally biased region" description="Basic residues" evidence="1">
    <location>
        <begin position="253"/>
        <end position="266"/>
    </location>
</feature>
<keyword evidence="3" id="KW-1185">Reference proteome</keyword>
<reference evidence="2 3" key="1">
    <citation type="submission" date="2020-08" db="EMBL/GenBank/DDBJ databases">
        <title>Genomic Encyclopedia of Type Strains, Phase III (KMG-III): the genomes of soil and plant-associated and newly described type strains.</title>
        <authorList>
            <person name="Whitman W."/>
        </authorList>
    </citation>
    <scope>NUCLEOTIDE SEQUENCE [LARGE SCALE GENOMIC DNA]</scope>
    <source>
        <strain evidence="2 3">SFB5A</strain>
    </source>
</reference>
<feature type="compositionally biased region" description="Low complexity" evidence="1">
    <location>
        <begin position="223"/>
        <end position="234"/>
    </location>
</feature>
<comment type="caution">
    <text evidence="2">The sequence shown here is derived from an EMBL/GenBank/DDBJ whole genome shotgun (WGS) entry which is preliminary data.</text>
</comment>
<proteinExistence type="predicted"/>
<protein>
    <submittedName>
        <fullName evidence="2">Uncharacterized protein</fullName>
    </submittedName>
</protein>
<feature type="compositionally biased region" description="Basic and acidic residues" evidence="1">
    <location>
        <begin position="66"/>
        <end position="88"/>
    </location>
</feature>
<gene>
    <name evidence="2" type="ORF">GGE06_002073</name>
</gene>
<feature type="compositionally biased region" description="Low complexity" evidence="1">
    <location>
        <begin position="21"/>
        <end position="30"/>
    </location>
</feature>
<evidence type="ECO:0000313" key="3">
    <source>
        <dbReference type="Proteomes" id="UP000582643"/>
    </source>
</evidence>
<evidence type="ECO:0000313" key="2">
    <source>
        <dbReference type="EMBL" id="MBB4981165.1"/>
    </source>
</evidence>
<dbReference type="EMBL" id="JACHJY010000002">
    <property type="protein sequence ID" value="MBB4981165.1"/>
    <property type="molecule type" value="Genomic_DNA"/>
</dbReference>
<sequence>MLDGEATVKRLRRMNAPGLAPAPQRGVPAGPRRRRRYPRQGGRRPARALTQSAPSRRRAVPLGTAHTRDPFTSRQERRPAPAQRRDPDLTLMPGARVPGRTWTVRLTGHPDHTVSVTCSTAECRMPPRSKDATSMRRFAAEHVKAHGRLAGARPNAACSCGSAQCALHESRVQCAGSSLLVLVHNPAVGQVWTLAEVCQTCARHIPHLAVLATARPALPTPAAPAAEQPAQRTAIPGGFSSPQAAPDPSPDRRRPHRPHHPRRSGG</sequence>
<dbReference type="AlphaFoldDB" id="A0A7W7U028"/>
<dbReference type="Proteomes" id="UP000582643">
    <property type="component" value="Unassembled WGS sequence"/>
</dbReference>
<name>A0A7W7U028_9ACTN</name>
<accession>A0A7W7U028</accession>
<feature type="region of interest" description="Disordered" evidence="1">
    <location>
        <begin position="1"/>
        <end position="95"/>
    </location>
</feature>